<organism evidence="1 2">
    <name type="scientific">Muraenolepis orangiensis</name>
    <name type="common">Patagonian moray cod</name>
    <dbReference type="NCBI Taxonomy" id="630683"/>
    <lineage>
        <taxon>Eukaryota</taxon>
        <taxon>Metazoa</taxon>
        <taxon>Chordata</taxon>
        <taxon>Craniata</taxon>
        <taxon>Vertebrata</taxon>
        <taxon>Euteleostomi</taxon>
        <taxon>Actinopterygii</taxon>
        <taxon>Neopterygii</taxon>
        <taxon>Teleostei</taxon>
        <taxon>Neoteleostei</taxon>
        <taxon>Acanthomorphata</taxon>
        <taxon>Zeiogadaria</taxon>
        <taxon>Gadariae</taxon>
        <taxon>Gadiformes</taxon>
        <taxon>Muraenolepidoidei</taxon>
        <taxon>Muraenolepididae</taxon>
        <taxon>Muraenolepis</taxon>
    </lineage>
</organism>
<feature type="non-terminal residue" evidence="1">
    <location>
        <position position="1"/>
    </location>
</feature>
<name>A0A9Q0I924_9TELE</name>
<sequence>SVELCVSPVVLHSQRGAVCVPCGPPQPAWRCVCPLWSSTASVELCVSPVVLHSQPSVELCVSPVVLHSQRGAVCVPCGPPQDVIIKPSSPQNLAAHRAWDHPSVTRRASGTFIIHQLCLLITSLLIDDASLPT</sequence>
<keyword evidence="2" id="KW-1185">Reference proteome</keyword>
<protein>
    <submittedName>
        <fullName evidence="1">Uncharacterized protein</fullName>
    </submittedName>
</protein>
<comment type="caution">
    <text evidence="1">The sequence shown here is derived from an EMBL/GenBank/DDBJ whole genome shotgun (WGS) entry which is preliminary data.</text>
</comment>
<accession>A0A9Q0I924</accession>
<reference evidence="1" key="1">
    <citation type="submission" date="2022-07" db="EMBL/GenBank/DDBJ databases">
        <title>Chromosome-level genome of Muraenolepis orangiensis.</title>
        <authorList>
            <person name="Kim J."/>
        </authorList>
    </citation>
    <scope>NUCLEOTIDE SEQUENCE</scope>
    <source>
        <strain evidence="1">KU_S4_2022</strain>
        <tissue evidence="1">Muscle</tissue>
    </source>
</reference>
<proteinExistence type="predicted"/>
<feature type="non-terminal residue" evidence="1">
    <location>
        <position position="133"/>
    </location>
</feature>
<dbReference type="EMBL" id="JANIIK010000115">
    <property type="protein sequence ID" value="KAJ3589720.1"/>
    <property type="molecule type" value="Genomic_DNA"/>
</dbReference>
<gene>
    <name evidence="1" type="ORF">NHX12_010563</name>
</gene>
<evidence type="ECO:0000313" key="2">
    <source>
        <dbReference type="Proteomes" id="UP001148018"/>
    </source>
</evidence>
<evidence type="ECO:0000313" key="1">
    <source>
        <dbReference type="EMBL" id="KAJ3589720.1"/>
    </source>
</evidence>
<dbReference type="AlphaFoldDB" id="A0A9Q0I924"/>
<dbReference type="Proteomes" id="UP001148018">
    <property type="component" value="Unassembled WGS sequence"/>
</dbReference>